<accession>A0ABV8B6L7</accession>
<feature type="compositionally biased region" description="Basic and acidic residues" evidence="1">
    <location>
        <begin position="48"/>
        <end position="58"/>
    </location>
</feature>
<gene>
    <name evidence="2" type="ORF">ACFOU2_20920</name>
</gene>
<evidence type="ECO:0000256" key="1">
    <source>
        <dbReference type="SAM" id="MobiDB-lite"/>
    </source>
</evidence>
<keyword evidence="3" id="KW-1185">Reference proteome</keyword>
<sequence>MDEKESARQFQDDLEQYKMENVVNAPKNYVYRVGYESSSGNATTPEHTVVKKTREVND</sequence>
<dbReference type="Proteomes" id="UP001595752">
    <property type="component" value="Unassembled WGS sequence"/>
</dbReference>
<name>A0ABV8B6L7_9BACI</name>
<comment type="caution">
    <text evidence="2">The sequence shown here is derived from an EMBL/GenBank/DDBJ whole genome shotgun (WGS) entry which is preliminary data.</text>
</comment>
<organism evidence="2 3">
    <name type="scientific">Bacillus songklensis</name>
    <dbReference type="NCBI Taxonomy" id="1069116"/>
    <lineage>
        <taxon>Bacteria</taxon>
        <taxon>Bacillati</taxon>
        <taxon>Bacillota</taxon>
        <taxon>Bacilli</taxon>
        <taxon>Bacillales</taxon>
        <taxon>Bacillaceae</taxon>
        <taxon>Bacillus</taxon>
    </lineage>
</organism>
<evidence type="ECO:0000313" key="3">
    <source>
        <dbReference type="Proteomes" id="UP001595752"/>
    </source>
</evidence>
<feature type="region of interest" description="Disordered" evidence="1">
    <location>
        <begin position="36"/>
        <end position="58"/>
    </location>
</feature>
<dbReference type="RefSeq" id="WP_377918193.1">
    <property type="nucleotide sequence ID" value="NZ_JBHRZT010000072.1"/>
</dbReference>
<proteinExistence type="predicted"/>
<evidence type="ECO:0000313" key="2">
    <source>
        <dbReference type="EMBL" id="MFC3885803.1"/>
    </source>
</evidence>
<protein>
    <submittedName>
        <fullName evidence="2">Uncharacterized protein</fullName>
    </submittedName>
</protein>
<dbReference type="EMBL" id="JBHRZT010000072">
    <property type="protein sequence ID" value="MFC3885803.1"/>
    <property type="molecule type" value="Genomic_DNA"/>
</dbReference>
<reference evidence="3" key="1">
    <citation type="journal article" date="2019" name="Int. J. Syst. Evol. Microbiol.">
        <title>The Global Catalogue of Microorganisms (GCM) 10K type strain sequencing project: providing services to taxonomists for standard genome sequencing and annotation.</title>
        <authorList>
            <consortium name="The Broad Institute Genomics Platform"/>
            <consortium name="The Broad Institute Genome Sequencing Center for Infectious Disease"/>
            <person name="Wu L."/>
            <person name="Ma J."/>
        </authorList>
    </citation>
    <scope>NUCLEOTIDE SEQUENCE [LARGE SCALE GENOMIC DNA]</scope>
    <source>
        <strain evidence="3">CCUG 61889</strain>
    </source>
</reference>
<feature type="compositionally biased region" description="Polar residues" evidence="1">
    <location>
        <begin position="36"/>
        <end position="46"/>
    </location>
</feature>